<dbReference type="EMBL" id="JALNMJ010000002">
    <property type="protein sequence ID" value="MCK7611213.1"/>
    <property type="molecule type" value="Genomic_DNA"/>
</dbReference>
<dbReference type="RefSeq" id="WP_248150741.1">
    <property type="nucleotide sequence ID" value="NZ_JALNMJ010000002.1"/>
</dbReference>
<keyword evidence="2" id="KW-1185">Reference proteome</keyword>
<evidence type="ECO:0000313" key="1">
    <source>
        <dbReference type="EMBL" id="MCK7611213.1"/>
    </source>
</evidence>
<organism evidence="1 2">
    <name type="scientific">Roseibium sediminicola</name>
    <dbReference type="NCBI Taxonomy" id="2933272"/>
    <lineage>
        <taxon>Bacteria</taxon>
        <taxon>Pseudomonadati</taxon>
        <taxon>Pseudomonadota</taxon>
        <taxon>Alphaproteobacteria</taxon>
        <taxon>Hyphomicrobiales</taxon>
        <taxon>Stappiaceae</taxon>
        <taxon>Roseibium</taxon>
    </lineage>
</organism>
<comment type="caution">
    <text evidence="1">The sequence shown here is derived from an EMBL/GenBank/DDBJ whole genome shotgun (WGS) entry which is preliminary data.</text>
</comment>
<dbReference type="Proteomes" id="UP001431221">
    <property type="component" value="Unassembled WGS sequence"/>
</dbReference>
<reference evidence="1" key="1">
    <citation type="submission" date="2022-04" db="EMBL/GenBank/DDBJ databases">
        <title>Roseibium sp. CAU 1639 isolated from mud.</title>
        <authorList>
            <person name="Kim W."/>
        </authorList>
    </citation>
    <scope>NUCLEOTIDE SEQUENCE</scope>
    <source>
        <strain evidence="1">CAU 1639</strain>
    </source>
</reference>
<name>A0ABT0GP69_9HYPH</name>
<gene>
    <name evidence="1" type="ORF">M0H32_03480</name>
</gene>
<protein>
    <submittedName>
        <fullName evidence="1">Uncharacterized protein</fullName>
    </submittedName>
</protein>
<evidence type="ECO:0000313" key="2">
    <source>
        <dbReference type="Proteomes" id="UP001431221"/>
    </source>
</evidence>
<proteinExistence type="predicted"/>
<sequence length="217" mass="24297">MSLQTIIQNRQRALFNAWIQDPLMQVQVEHPGQLGRLAFADRRDGTFQARQLAGSSLENVAFIERPGNPDQNASVWVRAGYSGYQKAWLNFIEQVYDLKATATDLAGYNIDHLYNRARSPGLAGFVRIEAINGAVNQAWGRNFERAVSRNATGSNKRERNTMSWTIAAKLMGQPPPRGPNDHQGIARLVQFFARNGLSAADAKRGVENMLTHAYWAR</sequence>
<accession>A0ABT0GP69</accession>